<dbReference type="GO" id="GO:0005829">
    <property type="term" value="C:cytosol"/>
    <property type="evidence" value="ECO:0007669"/>
    <property type="project" value="TreeGrafter"/>
</dbReference>
<name>A0A537J7I0_9BACT</name>
<dbReference type="SMART" id="SM00100">
    <property type="entry name" value="cNMP"/>
    <property type="match status" value="1"/>
</dbReference>
<accession>A0A537J7I0</accession>
<dbReference type="GO" id="GO:0003700">
    <property type="term" value="F:DNA-binding transcription factor activity"/>
    <property type="evidence" value="ECO:0007669"/>
    <property type="project" value="TreeGrafter"/>
</dbReference>
<dbReference type="SUPFAM" id="SSF51206">
    <property type="entry name" value="cAMP-binding domain-like"/>
    <property type="match status" value="1"/>
</dbReference>
<sequence length="142" mass="15462">MLKHKSEKIELLEKLPLFDGLTRKQVEQVGRLADLIAVPAGRRLATAGEYGGELIVIVEGDVSVTTGRRRPLRLGPGEFFGEMSLVDGQPRSATVVAESDLLVLVVGQRAFSSLVEASPLLALRIMQVLTRRLRETESLVSA</sequence>
<dbReference type="PROSITE" id="PS50042">
    <property type="entry name" value="CNMP_BINDING_3"/>
    <property type="match status" value="1"/>
</dbReference>
<evidence type="ECO:0000313" key="2">
    <source>
        <dbReference type="EMBL" id="TMI79511.1"/>
    </source>
</evidence>
<gene>
    <name evidence="2" type="ORF">E6H03_10060</name>
</gene>
<dbReference type="Gene3D" id="2.60.120.10">
    <property type="entry name" value="Jelly Rolls"/>
    <property type="match status" value="1"/>
</dbReference>
<dbReference type="InterPro" id="IPR050397">
    <property type="entry name" value="Env_Response_Regulators"/>
</dbReference>
<reference evidence="2 3" key="1">
    <citation type="journal article" date="2019" name="Nat. Microbiol.">
        <title>Mediterranean grassland soil C-N compound turnover is dependent on rainfall and depth, and is mediated by genomically divergent microorganisms.</title>
        <authorList>
            <person name="Diamond S."/>
            <person name="Andeer P.F."/>
            <person name="Li Z."/>
            <person name="Crits-Christoph A."/>
            <person name="Burstein D."/>
            <person name="Anantharaman K."/>
            <person name="Lane K.R."/>
            <person name="Thomas B.C."/>
            <person name="Pan C."/>
            <person name="Northen T.R."/>
            <person name="Banfield J.F."/>
        </authorList>
    </citation>
    <scope>NUCLEOTIDE SEQUENCE [LARGE SCALE GENOMIC DNA]</scope>
    <source>
        <strain evidence="2">NP_6</strain>
    </source>
</reference>
<dbReference type="Pfam" id="PF00027">
    <property type="entry name" value="cNMP_binding"/>
    <property type="match status" value="1"/>
</dbReference>
<dbReference type="InterPro" id="IPR018488">
    <property type="entry name" value="cNMP-bd_CS"/>
</dbReference>
<dbReference type="EMBL" id="VBAN01000322">
    <property type="protein sequence ID" value="TMI79511.1"/>
    <property type="molecule type" value="Genomic_DNA"/>
</dbReference>
<feature type="domain" description="Cyclic nucleotide-binding" evidence="1">
    <location>
        <begin position="17"/>
        <end position="132"/>
    </location>
</feature>
<comment type="caution">
    <text evidence="2">The sequence shown here is derived from an EMBL/GenBank/DDBJ whole genome shotgun (WGS) entry which is preliminary data.</text>
</comment>
<dbReference type="InterPro" id="IPR014710">
    <property type="entry name" value="RmlC-like_jellyroll"/>
</dbReference>
<dbReference type="Proteomes" id="UP000318093">
    <property type="component" value="Unassembled WGS sequence"/>
</dbReference>
<dbReference type="InterPro" id="IPR000595">
    <property type="entry name" value="cNMP-bd_dom"/>
</dbReference>
<dbReference type="InterPro" id="IPR018490">
    <property type="entry name" value="cNMP-bd_dom_sf"/>
</dbReference>
<dbReference type="AlphaFoldDB" id="A0A537J7I0"/>
<evidence type="ECO:0000259" key="1">
    <source>
        <dbReference type="PROSITE" id="PS50042"/>
    </source>
</evidence>
<proteinExistence type="predicted"/>
<dbReference type="PANTHER" id="PTHR24567:SF68">
    <property type="entry name" value="DNA-BINDING TRANSCRIPTIONAL DUAL REGULATOR CRP"/>
    <property type="match status" value="1"/>
</dbReference>
<dbReference type="CDD" id="cd00038">
    <property type="entry name" value="CAP_ED"/>
    <property type="match status" value="1"/>
</dbReference>
<organism evidence="2 3">
    <name type="scientific">Candidatus Segetimicrobium genomatis</name>
    <dbReference type="NCBI Taxonomy" id="2569760"/>
    <lineage>
        <taxon>Bacteria</taxon>
        <taxon>Bacillati</taxon>
        <taxon>Candidatus Sysuimicrobiota</taxon>
        <taxon>Candidatus Sysuimicrobiia</taxon>
        <taxon>Candidatus Sysuimicrobiales</taxon>
        <taxon>Candidatus Segetimicrobiaceae</taxon>
        <taxon>Candidatus Segetimicrobium</taxon>
    </lineage>
</organism>
<dbReference type="PRINTS" id="PR00103">
    <property type="entry name" value="CAMPKINASE"/>
</dbReference>
<evidence type="ECO:0000313" key="3">
    <source>
        <dbReference type="Proteomes" id="UP000318093"/>
    </source>
</evidence>
<dbReference type="PANTHER" id="PTHR24567">
    <property type="entry name" value="CRP FAMILY TRANSCRIPTIONAL REGULATORY PROTEIN"/>
    <property type="match status" value="1"/>
</dbReference>
<dbReference type="PROSITE" id="PS00889">
    <property type="entry name" value="CNMP_BINDING_2"/>
    <property type="match status" value="1"/>
</dbReference>
<protein>
    <submittedName>
        <fullName evidence="2">Cyclic nucleotide-binding domain-containing protein</fullName>
    </submittedName>
</protein>